<evidence type="ECO:0008006" key="4">
    <source>
        <dbReference type="Google" id="ProtNLM"/>
    </source>
</evidence>
<proteinExistence type="predicted"/>
<keyword evidence="1" id="KW-0732">Signal</keyword>
<sequence>MSAKSRAALFVTVLAAVAWSLVPAAPAVASAGITITGLSVETFPDAANAVWVDGTATCSTTTGTATVFVRVSQTFVNSRVWGIGGTSVSCADQPAHWSAYVTVFGTCTFPGGLGCFQPDSIANAEARLTRNGVQEAIHNGEFAT</sequence>
<comment type="caution">
    <text evidence="2">The sequence shown here is derived from an EMBL/GenBank/DDBJ whole genome shotgun (WGS) entry which is preliminary data.</text>
</comment>
<feature type="chain" id="PRO_5047029337" description="Secreted protein" evidence="1">
    <location>
        <begin position="30"/>
        <end position="144"/>
    </location>
</feature>
<dbReference type="Proteomes" id="UP001596220">
    <property type="component" value="Unassembled WGS sequence"/>
</dbReference>
<reference evidence="3" key="1">
    <citation type="journal article" date="2019" name="Int. J. Syst. Evol. Microbiol.">
        <title>The Global Catalogue of Microorganisms (GCM) 10K type strain sequencing project: providing services to taxonomists for standard genome sequencing and annotation.</title>
        <authorList>
            <consortium name="The Broad Institute Genomics Platform"/>
            <consortium name="The Broad Institute Genome Sequencing Center for Infectious Disease"/>
            <person name="Wu L."/>
            <person name="Ma J."/>
        </authorList>
    </citation>
    <scope>NUCLEOTIDE SEQUENCE [LARGE SCALE GENOMIC DNA]</scope>
    <source>
        <strain evidence="3">CGMCC 4.7246</strain>
    </source>
</reference>
<dbReference type="RefSeq" id="WP_380635634.1">
    <property type="nucleotide sequence ID" value="NZ_JBHSQO010000010.1"/>
</dbReference>
<name>A0ABW1P482_9PSEU</name>
<dbReference type="EMBL" id="JBHSQO010000010">
    <property type="protein sequence ID" value="MFC6090041.1"/>
    <property type="molecule type" value="Genomic_DNA"/>
</dbReference>
<protein>
    <recommendedName>
        <fullName evidence="4">Secreted protein</fullName>
    </recommendedName>
</protein>
<organism evidence="2 3">
    <name type="scientific">Saccharothrix lopnurensis</name>
    <dbReference type="NCBI Taxonomy" id="1670621"/>
    <lineage>
        <taxon>Bacteria</taxon>
        <taxon>Bacillati</taxon>
        <taxon>Actinomycetota</taxon>
        <taxon>Actinomycetes</taxon>
        <taxon>Pseudonocardiales</taxon>
        <taxon>Pseudonocardiaceae</taxon>
        <taxon>Saccharothrix</taxon>
    </lineage>
</organism>
<evidence type="ECO:0000256" key="1">
    <source>
        <dbReference type="SAM" id="SignalP"/>
    </source>
</evidence>
<gene>
    <name evidence="2" type="ORF">ACFP3R_12230</name>
</gene>
<feature type="signal peptide" evidence="1">
    <location>
        <begin position="1"/>
        <end position="29"/>
    </location>
</feature>
<accession>A0ABW1P482</accession>
<evidence type="ECO:0000313" key="2">
    <source>
        <dbReference type="EMBL" id="MFC6090041.1"/>
    </source>
</evidence>
<evidence type="ECO:0000313" key="3">
    <source>
        <dbReference type="Proteomes" id="UP001596220"/>
    </source>
</evidence>
<keyword evidence="3" id="KW-1185">Reference proteome</keyword>